<evidence type="ECO:0000259" key="1">
    <source>
        <dbReference type="Pfam" id="PF20236"/>
    </source>
</evidence>
<dbReference type="InterPro" id="IPR046528">
    <property type="entry name" value="DUF6593"/>
</dbReference>
<dbReference type="RefSeq" id="XP_001840383.1">
    <property type="nucleotide sequence ID" value="XM_001840331.1"/>
</dbReference>
<evidence type="ECO:0000313" key="2">
    <source>
        <dbReference type="EMBL" id="EAU81439.1"/>
    </source>
</evidence>
<dbReference type="OMA" id="VASFEWH"/>
<dbReference type="InParanoid" id="A8PCF4"/>
<dbReference type="AlphaFoldDB" id="A8PCF4"/>
<dbReference type="KEGG" id="cci:CC1G_05269"/>
<dbReference type="EMBL" id="AACS02000011">
    <property type="protein sequence ID" value="EAU81439.1"/>
    <property type="molecule type" value="Genomic_DNA"/>
</dbReference>
<accession>A8PCF4</accession>
<gene>
    <name evidence="2" type="ORF">CC1G_05269</name>
</gene>
<keyword evidence="3" id="KW-1185">Reference proteome</keyword>
<name>A8PCF4_COPC7</name>
<dbReference type="Proteomes" id="UP000001861">
    <property type="component" value="Unassembled WGS sequence"/>
</dbReference>
<evidence type="ECO:0000313" key="3">
    <source>
        <dbReference type="Proteomes" id="UP000001861"/>
    </source>
</evidence>
<protein>
    <recommendedName>
        <fullName evidence="1">DUF6593 domain-containing protein</fullName>
    </recommendedName>
</protein>
<reference evidence="2 3" key="1">
    <citation type="journal article" date="2010" name="Proc. Natl. Acad. Sci. U.S.A.">
        <title>Insights into evolution of multicellular fungi from the assembled chromosomes of the mushroom Coprinopsis cinerea (Coprinus cinereus).</title>
        <authorList>
            <person name="Stajich J.E."/>
            <person name="Wilke S.K."/>
            <person name="Ahren D."/>
            <person name="Au C.H."/>
            <person name="Birren B.W."/>
            <person name="Borodovsky M."/>
            <person name="Burns C."/>
            <person name="Canback B."/>
            <person name="Casselton L.A."/>
            <person name="Cheng C.K."/>
            <person name="Deng J."/>
            <person name="Dietrich F.S."/>
            <person name="Fargo D.C."/>
            <person name="Farman M.L."/>
            <person name="Gathman A.C."/>
            <person name="Goldberg J."/>
            <person name="Guigo R."/>
            <person name="Hoegger P.J."/>
            <person name="Hooker J.B."/>
            <person name="Huggins A."/>
            <person name="James T.Y."/>
            <person name="Kamada T."/>
            <person name="Kilaru S."/>
            <person name="Kodira C."/>
            <person name="Kues U."/>
            <person name="Kupfer D."/>
            <person name="Kwan H.S."/>
            <person name="Lomsadze A."/>
            <person name="Li W."/>
            <person name="Lilly W.W."/>
            <person name="Ma L.J."/>
            <person name="Mackey A.J."/>
            <person name="Manning G."/>
            <person name="Martin F."/>
            <person name="Muraguchi H."/>
            <person name="Natvig D.O."/>
            <person name="Palmerini H."/>
            <person name="Ramesh M.A."/>
            <person name="Rehmeyer C.J."/>
            <person name="Roe B.A."/>
            <person name="Shenoy N."/>
            <person name="Stanke M."/>
            <person name="Ter-Hovhannisyan V."/>
            <person name="Tunlid A."/>
            <person name="Velagapudi R."/>
            <person name="Vision T.J."/>
            <person name="Zeng Q."/>
            <person name="Zolan M.E."/>
            <person name="Pukkila P.J."/>
        </authorList>
    </citation>
    <scope>NUCLEOTIDE SEQUENCE [LARGE SCALE GENOMIC DNA]</scope>
    <source>
        <strain evidence="3">Okayama-7 / 130 / ATCC MYA-4618 / FGSC 9003</strain>
    </source>
</reference>
<comment type="caution">
    <text evidence="2">The sequence shown here is derived from an EMBL/GenBank/DDBJ whole genome shotgun (WGS) entry which is preliminary data.</text>
</comment>
<proteinExistence type="predicted"/>
<dbReference type="OrthoDB" id="3256331at2759"/>
<dbReference type="eggNOG" id="ENOG502SS3D">
    <property type="taxonomic scope" value="Eukaryota"/>
</dbReference>
<dbReference type="GeneID" id="6017023"/>
<feature type="domain" description="DUF6593" evidence="1">
    <location>
        <begin position="17"/>
        <end position="174"/>
    </location>
</feature>
<dbReference type="VEuPathDB" id="FungiDB:CC1G_05269"/>
<organism evidence="2 3">
    <name type="scientific">Coprinopsis cinerea (strain Okayama-7 / 130 / ATCC MYA-4618 / FGSC 9003)</name>
    <name type="common">Inky cap fungus</name>
    <name type="synonym">Hormographiella aspergillata</name>
    <dbReference type="NCBI Taxonomy" id="240176"/>
    <lineage>
        <taxon>Eukaryota</taxon>
        <taxon>Fungi</taxon>
        <taxon>Dikarya</taxon>
        <taxon>Basidiomycota</taxon>
        <taxon>Agaricomycotina</taxon>
        <taxon>Agaricomycetes</taxon>
        <taxon>Agaricomycetidae</taxon>
        <taxon>Agaricales</taxon>
        <taxon>Agaricineae</taxon>
        <taxon>Psathyrellaceae</taxon>
        <taxon>Coprinopsis</taxon>
    </lineage>
</organism>
<sequence>MKNVPEYEARTLIFDPDDVNNTNIVDAKDGQLVYSIRTKRERPQDEPFTRYIDASGRVVGTCQWELVKSDKITIGDSGPMSYNSFMHRGLIPFVDRAYFKDKLKRKYKWAGHGAGLEFHLYREDDKVNPVALWKKIARDSEDGTPRASLTLDNRGMEIQDLVLISFCLMEKERRPAAASHWSVAEQYDTLSPGPITGYHPGETAYRKITPAPPQ</sequence>
<dbReference type="Pfam" id="PF20236">
    <property type="entry name" value="DUF6593"/>
    <property type="match status" value="1"/>
</dbReference>